<keyword evidence="2 8" id="KW-0028">Amino-acid biosynthesis</keyword>
<protein>
    <recommendedName>
        <fullName evidence="8">Glutamate 5-kinase</fullName>
        <ecNumber evidence="8">2.7.2.11</ecNumber>
    </recommendedName>
    <alternativeName>
        <fullName evidence="8">Gamma-glutamyl kinase</fullName>
        <shortName evidence="8">GK</shortName>
    </alternativeName>
</protein>
<comment type="pathway">
    <text evidence="8">Amino-acid biosynthesis; L-proline biosynthesis; L-glutamate 5-semialdehyde from L-glutamate: step 1/2.</text>
</comment>
<dbReference type="FunFam" id="3.40.1160.10:FF:000018">
    <property type="entry name" value="Glutamate 5-kinase"/>
    <property type="match status" value="1"/>
</dbReference>
<comment type="similarity">
    <text evidence="8">Belongs to the glutamate 5-kinase family.</text>
</comment>
<evidence type="ECO:0000256" key="4">
    <source>
        <dbReference type="ARBA" id="ARBA00022679"/>
    </source>
</evidence>
<dbReference type="InterPro" id="IPR005715">
    <property type="entry name" value="Glu_5kinase/COase_Synthase"/>
</dbReference>
<comment type="subcellular location">
    <subcellularLocation>
        <location evidence="8">Cytoplasm</location>
    </subcellularLocation>
</comment>
<feature type="binding site" evidence="8">
    <location>
        <position position="14"/>
    </location>
    <ligand>
        <name>ATP</name>
        <dbReference type="ChEBI" id="CHEBI:30616"/>
    </ligand>
</feature>
<dbReference type="SUPFAM" id="SSF53633">
    <property type="entry name" value="Carbamate kinase-like"/>
    <property type="match status" value="1"/>
</dbReference>
<dbReference type="InterPro" id="IPR015947">
    <property type="entry name" value="PUA-like_sf"/>
</dbReference>
<dbReference type="PANTHER" id="PTHR43654:SF1">
    <property type="entry name" value="ISOPENTENYL PHOSPHATE KINASE"/>
    <property type="match status" value="1"/>
</dbReference>
<proteinExistence type="inferred from homology"/>
<dbReference type="EMBL" id="NMVI01000025">
    <property type="protein sequence ID" value="OYN85225.1"/>
    <property type="molecule type" value="Genomic_DNA"/>
</dbReference>
<reference evidence="10 11" key="1">
    <citation type="submission" date="2017-07" db="EMBL/GenBank/DDBJ databases">
        <title>Draft whole genome sequences of clinical Proprionibacteriaceae strains.</title>
        <authorList>
            <person name="Bernier A.-M."/>
            <person name="Bernard K."/>
            <person name="Domingo M.-C."/>
        </authorList>
    </citation>
    <scope>NUCLEOTIDE SEQUENCE [LARGE SCALE GENOMIC DNA]</scope>
    <source>
        <strain evidence="10 11">NML 160184</strain>
    </source>
</reference>
<dbReference type="PROSITE" id="PS50890">
    <property type="entry name" value="PUA"/>
    <property type="match status" value="1"/>
</dbReference>
<dbReference type="HAMAP" id="MF_00456">
    <property type="entry name" value="ProB"/>
    <property type="match status" value="1"/>
</dbReference>
<comment type="catalytic activity">
    <reaction evidence="8">
        <text>L-glutamate + ATP = L-glutamyl 5-phosphate + ADP</text>
        <dbReference type="Rhea" id="RHEA:14877"/>
        <dbReference type="ChEBI" id="CHEBI:29985"/>
        <dbReference type="ChEBI" id="CHEBI:30616"/>
        <dbReference type="ChEBI" id="CHEBI:58274"/>
        <dbReference type="ChEBI" id="CHEBI:456216"/>
        <dbReference type="EC" id="2.7.2.11"/>
    </reaction>
</comment>
<dbReference type="Gene3D" id="3.40.1160.10">
    <property type="entry name" value="Acetylglutamate kinase-like"/>
    <property type="match status" value="2"/>
</dbReference>
<evidence type="ECO:0000256" key="5">
    <source>
        <dbReference type="ARBA" id="ARBA00022741"/>
    </source>
</evidence>
<dbReference type="PANTHER" id="PTHR43654">
    <property type="entry name" value="GLUTAMATE 5-KINASE"/>
    <property type="match status" value="1"/>
</dbReference>
<keyword evidence="3 8" id="KW-0641">Proline biosynthesis</keyword>
<name>A0A255E6U9_9ACTN</name>
<dbReference type="NCBIfam" id="TIGR01027">
    <property type="entry name" value="proB"/>
    <property type="match status" value="1"/>
</dbReference>
<keyword evidence="6 8" id="KW-0418">Kinase</keyword>
<dbReference type="InterPro" id="IPR019797">
    <property type="entry name" value="Glutamate_5-kinase_CS"/>
</dbReference>
<feature type="binding site" evidence="8">
    <location>
        <begin position="214"/>
        <end position="220"/>
    </location>
    <ligand>
        <name>ATP</name>
        <dbReference type="ChEBI" id="CHEBI:30616"/>
    </ligand>
</feature>
<dbReference type="PRINTS" id="PR00474">
    <property type="entry name" value="GLU5KINASE"/>
</dbReference>
<dbReference type="GO" id="GO:0004349">
    <property type="term" value="F:glutamate 5-kinase activity"/>
    <property type="evidence" value="ECO:0007669"/>
    <property type="project" value="UniProtKB-UniRule"/>
</dbReference>
<dbReference type="InterPro" id="IPR036974">
    <property type="entry name" value="PUA_sf"/>
</dbReference>
<keyword evidence="1 8" id="KW-0963">Cytoplasm</keyword>
<dbReference type="InterPro" id="IPR001048">
    <property type="entry name" value="Asp/Glu/Uridylate_kinase"/>
</dbReference>
<dbReference type="GO" id="GO:0055129">
    <property type="term" value="P:L-proline biosynthetic process"/>
    <property type="evidence" value="ECO:0007669"/>
    <property type="project" value="UniProtKB-UniRule"/>
</dbReference>
<dbReference type="Pfam" id="PF01472">
    <property type="entry name" value="PUA"/>
    <property type="match status" value="1"/>
</dbReference>
<evidence type="ECO:0000259" key="9">
    <source>
        <dbReference type="SMART" id="SM00359"/>
    </source>
</evidence>
<dbReference type="Pfam" id="PF00696">
    <property type="entry name" value="AA_kinase"/>
    <property type="match status" value="1"/>
</dbReference>
<dbReference type="GO" id="GO:0005524">
    <property type="term" value="F:ATP binding"/>
    <property type="evidence" value="ECO:0007669"/>
    <property type="project" value="UniProtKB-KW"/>
</dbReference>
<dbReference type="PROSITE" id="PS00902">
    <property type="entry name" value="GLUTAMATE_5_KINASE"/>
    <property type="match status" value="1"/>
</dbReference>
<dbReference type="CDD" id="cd21157">
    <property type="entry name" value="PUA_G5K"/>
    <property type="match status" value="1"/>
</dbReference>
<keyword evidence="5 8" id="KW-0547">Nucleotide-binding</keyword>
<comment type="function">
    <text evidence="8">Catalyzes the transfer of a phosphate group to glutamate to form L-glutamate 5-phosphate.</text>
</comment>
<dbReference type="AlphaFoldDB" id="A0A255E6U9"/>
<organism evidence="10 11">
    <name type="scientific">Parenemella sanctibonifatiensis</name>
    <dbReference type="NCBI Taxonomy" id="2016505"/>
    <lineage>
        <taxon>Bacteria</taxon>
        <taxon>Bacillati</taxon>
        <taxon>Actinomycetota</taxon>
        <taxon>Actinomycetes</taxon>
        <taxon>Propionibacteriales</taxon>
        <taxon>Propionibacteriaceae</taxon>
        <taxon>Parenemella</taxon>
    </lineage>
</organism>
<feature type="domain" description="PUA" evidence="9">
    <location>
        <begin position="277"/>
        <end position="361"/>
    </location>
</feature>
<evidence type="ECO:0000256" key="7">
    <source>
        <dbReference type="ARBA" id="ARBA00022840"/>
    </source>
</evidence>
<evidence type="ECO:0000313" key="10">
    <source>
        <dbReference type="EMBL" id="OYN85225.1"/>
    </source>
</evidence>
<dbReference type="InterPro" id="IPR036393">
    <property type="entry name" value="AceGlu_kinase-like_sf"/>
</dbReference>
<dbReference type="SMART" id="SM00359">
    <property type="entry name" value="PUA"/>
    <property type="match status" value="1"/>
</dbReference>
<dbReference type="Gene3D" id="2.30.130.10">
    <property type="entry name" value="PUA domain"/>
    <property type="match status" value="1"/>
</dbReference>
<evidence type="ECO:0000256" key="3">
    <source>
        <dbReference type="ARBA" id="ARBA00022650"/>
    </source>
</evidence>
<sequence length="377" mass="40141">MRDEITAATRVVVKVGSSSLTTNGRADLDRIAALVDALADWRASGREVVLVSSGAIAAGISPLAMKRRPRNLADQQAAAAVGQGILIQHYAQHFATRDLTVGQVLLTVGDITGQQSYRNALRTLERLLHFGVVPIVNENDTVATDEIRFGDNDRLAALTAHLVHADALVLLSDTDAVYTAHPSDPDARRISDVRDAVADLAGIDTSRGGTSVGTGGMQTKIDAARMATSAGIPALVTSTQLAREALAGEDVGTFFHRAGKRRPARLMWLAHASKARGVLTLDHGAVRALQQRGASLLAAGITAVSGHFQAHDPVELRDPQGRVIGRGLVAYDSDRLPELIGRSTGDLDPQLRRSIVHRDVMVLRPPEARVAPEPAER</sequence>
<comment type="caution">
    <text evidence="10">The sequence shown here is derived from an EMBL/GenBank/DDBJ whole genome shotgun (WGS) entry which is preliminary data.</text>
</comment>
<dbReference type="GO" id="GO:0005829">
    <property type="term" value="C:cytosol"/>
    <property type="evidence" value="ECO:0007669"/>
    <property type="project" value="TreeGrafter"/>
</dbReference>
<dbReference type="PIRSF" id="PIRSF000729">
    <property type="entry name" value="GK"/>
    <property type="match status" value="1"/>
</dbReference>
<dbReference type="EC" id="2.7.2.11" evidence="8"/>
<dbReference type="InterPro" id="IPR002478">
    <property type="entry name" value="PUA"/>
</dbReference>
<accession>A0A255E6U9</accession>
<dbReference type="UniPathway" id="UPA00098">
    <property type="reaction ID" value="UER00359"/>
</dbReference>
<feature type="binding site" evidence="8">
    <location>
        <position position="140"/>
    </location>
    <ligand>
        <name>substrate</name>
    </ligand>
</feature>
<dbReference type="RefSeq" id="WP_094451330.1">
    <property type="nucleotide sequence ID" value="NZ_NMVI01000025.1"/>
</dbReference>
<dbReference type="GO" id="GO:0003723">
    <property type="term" value="F:RNA binding"/>
    <property type="evidence" value="ECO:0007669"/>
    <property type="project" value="InterPro"/>
</dbReference>
<gene>
    <name evidence="8" type="primary">proB</name>
    <name evidence="10" type="ORF">CGZ92_10445</name>
</gene>
<evidence type="ECO:0000256" key="6">
    <source>
        <dbReference type="ARBA" id="ARBA00022777"/>
    </source>
</evidence>
<dbReference type="InterPro" id="IPR041739">
    <property type="entry name" value="G5K_ProB"/>
</dbReference>
<feature type="binding site" evidence="8">
    <location>
        <position position="152"/>
    </location>
    <ligand>
        <name>substrate</name>
    </ligand>
</feature>
<dbReference type="Proteomes" id="UP000216533">
    <property type="component" value="Unassembled WGS sequence"/>
</dbReference>
<feature type="binding site" evidence="8">
    <location>
        <begin position="172"/>
        <end position="173"/>
    </location>
    <ligand>
        <name>ATP</name>
        <dbReference type="ChEBI" id="CHEBI:30616"/>
    </ligand>
</feature>
<dbReference type="SUPFAM" id="SSF88697">
    <property type="entry name" value="PUA domain-like"/>
    <property type="match status" value="1"/>
</dbReference>
<evidence type="ECO:0000256" key="8">
    <source>
        <dbReference type="HAMAP-Rule" id="MF_00456"/>
    </source>
</evidence>
<evidence type="ECO:0000256" key="2">
    <source>
        <dbReference type="ARBA" id="ARBA00022605"/>
    </source>
</evidence>
<dbReference type="InterPro" id="IPR011529">
    <property type="entry name" value="Glu_5kinase"/>
</dbReference>
<feature type="binding site" evidence="8">
    <location>
        <position position="53"/>
    </location>
    <ligand>
        <name>substrate</name>
    </ligand>
</feature>
<evidence type="ECO:0000256" key="1">
    <source>
        <dbReference type="ARBA" id="ARBA00022490"/>
    </source>
</evidence>
<keyword evidence="7 8" id="KW-0067">ATP-binding</keyword>
<evidence type="ECO:0000313" key="11">
    <source>
        <dbReference type="Proteomes" id="UP000216533"/>
    </source>
</evidence>
<keyword evidence="4 8" id="KW-0808">Transferase</keyword>
<dbReference type="InterPro" id="IPR001057">
    <property type="entry name" value="Glu/AcGlu_kinase"/>
</dbReference>
<dbReference type="CDD" id="cd04242">
    <property type="entry name" value="AAK_G5K_ProB"/>
    <property type="match status" value="1"/>
</dbReference>